<feature type="repeat" description="ANK" evidence="9">
    <location>
        <begin position="925"/>
        <end position="947"/>
    </location>
</feature>
<reference evidence="13" key="1">
    <citation type="submission" date="2020-07" db="EMBL/GenBank/DDBJ databases">
        <title>Genome sequence and genetic diversity analysis of an under-domesticated orphan crop, white fonio (Digitaria exilis).</title>
        <authorList>
            <person name="Bennetzen J.L."/>
            <person name="Chen S."/>
            <person name="Ma X."/>
            <person name="Wang X."/>
            <person name="Yssel A.E.J."/>
            <person name="Chaluvadi S.R."/>
            <person name="Johnson M."/>
            <person name="Gangashetty P."/>
            <person name="Hamidou F."/>
            <person name="Sanogo M.D."/>
            <person name="Zwaenepoel A."/>
            <person name="Wallace J."/>
            <person name="Van De Peer Y."/>
            <person name="Van Deynze A."/>
        </authorList>
    </citation>
    <scope>NUCLEOTIDE SEQUENCE</scope>
    <source>
        <tissue evidence="13">Leaves</tissue>
    </source>
</reference>
<feature type="repeat" description="ANK" evidence="9">
    <location>
        <begin position="857"/>
        <end position="889"/>
    </location>
</feature>
<accession>A0A835C9C6</accession>
<feature type="domain" description="PGG" evidence="12">
    <location>
        <begin position="420"/>
        <end position="506"/>
    </location>
</feature>
<evidence type="ECO:0000256" key="9">
    <source>
        <dbReference type="PROSITE-ProRule" id="PRU00023"/>
    </source>
</evidence>
<evidence type="ECO:0000256" key="1">
    <source>
        <dbReference type="ARBA" id="ARBA00004651"/>
    </source>
</evidence>
<keyword evidence="8 11" id="KW-0472">Membrane</keyword>
<evidence type="ECO:0000259" key="12">
    <source>
        <dbReference type="Pfam" id="PF13962"/>
    </source>
</evidence>
<feature type="repeat" description="ANK" evidence="9">
    <location>
        <begin position="823"/>
        <end position="845"/>
    </location>
</feature>
<proteinExistence type="predicted"/>
<dbReference type="SUPFAM" id="SSF48403">
    <property type="entry name" value="Ankyrin repeat"/>
    <property type="match status" value="2"/>
</dbReference>
<sequence>MARIGTRKGCTCVCSTASAAAEKRPRNDPGFSVPLPPVAIPSAGWLVEWPGAPHKQTQTKRKPNQLTRRRCAALRSPGSSSSHTHTHSRERARSLPSVSSSTPVASVPIRGSSPHLPFPPPGPCLLPARSRPTTTAMAADSGKGVADLEIGLASPEGSEEGAPSPASSAGASGSGSGERPDQSSPARASKRPGLVMSFSGKRLDQSPAASPSPSRPVLVMSQSSNRLDQSPARPVLVMSRSSNRLDQSSPASSPAPSRGPVLVMSGSSNRLDSSQPSPSPSPTAAAAAAPVLVLSNSGKRMDQAGRKKYVKQVTGRHNDTELHLAAQRGDLDAVRQIIAEIDAQMTGTGEEFDSEVAEIRAAIVNEANEMEETALLIAAEKGFLDIVVELLKHSDKESLRRKNKSGFDALHVAAKEGHRAFAAIFTVPGGNDNNGVAIAVHAAAFKVFFIFNAIALFTSLAVVVVQITVVRGETKAERRVVEVINKLMWLASVCTTVAFISSSYIVVGRHFQWAALLVTLIGGVIMAGVLGTMTYYVVKSKRTRKIRKKRQWMRLHWHCTAPVPRQRSTTAFFLSPRPLSSPSRHLCVWMRGTPWLTWTPRAAEARHAAIHVCVSARRRRLLLFADAMALAWSRFRIPVVLASRLTPDVEVGARLAFRGDCVRERQEMVGRIEEGMIRRKCCCDMLKDRRTDGGSLVVHLVLRTAHPDACPSLMEARSKASEDRPAATMDSPRAATRRKKMTKQLTGKRDDTAMHAAARAGQLDSMREMLSGKGADELAALLSKQNQAGETPLFVAAEYGYVALVAEMVTYHDVATASIKARSGYDALHIAAKQGDVDVVRELLQALPQLSMTVDASNTTALNTAATQGHMDVVRLLLQVDGSLALIARSNGKTALHSAARNGHVEVVRALLEAEPTIALRTDKKGQTALHMAAKGTRLDLVDTLLSAEPALLNQTDNKDNTALHIAARKARHEVSEIDRSSS</sequence>
<feature type="transmembrane region" description="Helical" evidence="11">
    <location>
        <begin position="487"/>
        <end position="507"/>
    </location>
</feature>
<dbReference type="GO" id="GO:0005886">
    <property type="term" value="C:plasma membrane"/>
    <property type="evidence" value="ECO:0007669"/>
    <property type="project" value="UniProtKB-SubCell"/>
</dbReference>
<dbReference type="Pfam" id="PF13962">
    <property type="entry name" value="PGG"/>
    <property type="match status" value="1"/>
</dbReference>
<comment type="subcellular location">
    <subcellularLocation>
        <location evidence="1">Cell membrane</location>
        <topology evidence="1">Multi-pass membrane protein</topology>
    </subcellularLocation>
</comment>
<evidence type="ECO:0000256" key="8">
    <source>
        <dbReference type="ARBA" id="ARBA00023136"/>
    </source>
</evidence>
<dbReference type="InterPro" id="IPR002110">
    <property type="entry name" value="Ankyrin_rpt"/>
</dbReference>
<dbReference type="Gene3D" id="1.25.40.20">
    <property type="entry name" value="Ankyrin repeat-containing domain"/>
    <property type="match status" value="3"/>
</dbReference>
<keyword evidence="4" id="KW-0677">Repeat</keyword>
<evidence type="ECO:0000256" key="6">
    <source>
        <dbReference type="ARBA" id="ARBA00023016"/>
    </source>
</evidence>
<evidence type="ECO:0000313" key="14">
    <source>
        <dbReference type="Proteomes" id="UP000636709"/>
    </source>
</evidence>
<feature type="compositionally biased region" description="Basic residues" evidence="10">
    <location>
        <begin position="57"/>
        <end position="72"/>
    </location>
</feature>
<dbReference type="PANTHER" id="PTHR24186:SF18">
    <property type="entry name" value="ANKYRIN REPEAT FAMILY PROTEIN"/>
    <property type="match status" value="1"/>
</dbReference>
<dbReference type="OrthoDB" id="194358at2759"/>
<dbReference type="Proteomes" id="UP000636709">
    <property type="component" value="Unassembled WGS sequence"/>
</dbReference>
<dbReference type="SMART" id="SM00248">
    <property type="entry name" value="ANK"/>
    <property type="match status" value="9"/>
</dbReference>
<feature type="repeat" description="ANK" evidence="9">
    <location>
        <begin position="891"/>
        <end position="923"/>
    </location>
</feature>
<evidence type="ECO:0000256" key="5">
    <source>
        <dbReference type="ARBA" id="ARBA00022989"/>
    </source>
</evidence>
<feature type="compositionally biased region" description="Low complexity" evidence="10">
    <location>
        <begin position="94"/>
        <end position="108"/>
    </location>
</feature>
<keyword evidence="3 11" id="KW-0812">Transmembrane</keyword>
<dbReference type="Pfam" id="PF12796">
    <property type="entry name" value="Ank_2"/>
    <property type="match status" value="2"/>
</dbReference>
<dbReference type="PROSITE" id="PS50088">
    <property type="entry name" value="ANK_REPEAT"/>
    <property type="match status" value="4"/>
</dbReference>
<evidence type="ECO:0000256" key="11">
    <source>
        <dbReference type="SAM" id="Phobius"/>
    </source>
</evidence>
<feature type="region of interest" description="Disordered" evidence="10">
    <location>
        <begin position="49"/>
        <end position="286"/>
    </location>
</feature>
<evidence type="ECO:0000256" key="3">
    <source>
        <dbReference type="ARBA" id="ARBA00022692"/>
    </source>
</evidence>
<keyword evidence="5 11" id="KW-1133">Transmembrane helix</keyword>
<feature type="compositionally biased region" description="Basic and acidic residues" evidence="10">
    <location>
        <begin position="716"/>
        <end position="725"/>
    </location>
</feature>
<keyword evidence="14" id="KW-1185">Reference proteome</keyword>
<evidence type="ECO:0000256" key="2">
    <source>
        <dbReference type="ARBA" id="ARBA00022475"/>
    </source>
</evidence>
<dbReference type="PANTHER" id="PTHR24186">
    <property type="entry name" value="PROTEIN PHOSPHATASE 1 REGULATORY SUBUNIT"/>
    <property type="match status" value="1"/>
</dbReference>
<name>A0A835C9C6_9POAL</name>
<dbReference type="FunFam" id="1.25.40.20:FF:000245">
    <property type="entry name" value="Ankyrin repeat-containing protein ITN1"/>
    <property type="match status" value="1"/>
</dbReference>
<keyword evidence="7 9" id="KW-0040">ANK repeat</keyword>
<feature type="region of interest" description="Disordered" evidence="10">
    <location>
        <begin position="716"/>
        <end position="749"/>
    </location>
</feature>
<keyword evidence="6" id="KW-0346">Stress response</keyword>
<evidence type="ECO:0000256" key="4">
    <source>
        <dbReference type="ARBA" id="ARBA00022737"/>
    </source>
</evidence>
<dbReference type="PROSITE" id="PS50297">
    <property type="entry name" value="ANK_REP_REGION"/>
    <property type="match status" value="4"/>
</dbReference>
<feature type="compositionally biased region" description="Low complexity" evidence="10">
    <location>
        <begin position="206"/>
        <end position="216"/>
    </location>
</feature>
<evidence type="ECO:0000256" key="7">
    <source>
        <dbReference type="ARBA" id="ARBA00023043"/>
    </source>
</evidence>
<feature type="transmembrane region" description="Helical" evidence="11">
    <location>
        <begin position="513"/>
        <end position="538"/>
    </location>
</feature>
<gene>
    <name evidence="13" type="ORF">HU200_025003</name>
</gene>
<feature type="transmembrane region" description="Helical" evidence="11">
    <location>
        <begin position="447"/>
        <end position="467"/>
    </location>
</feature>
<dbReference type="InterPro" id="IPR026961">
    <property type="entry name" value="PGG_dom"/>
</dbReference>
<feature type="compositionally biased region" description="Low complexity" evidence="10">
    <location>
        <begin position="153"/>
        <end position="171"/>
    </location>
</feature>
<comment type="caution">
    <text evidence="13">The sequence shown here is derived from an EMBL/GenBank/DDBJ whole genome shotgun (WGS) entry which is preliminary data.</text>
</comment>
<organism evidence="13 14">
    <name type="scientific">Digitaria exilis</name>
    <dbReference type="NCBI Taxonomy" id="1010633"/>
    <lineage>
        <taxon>Eukaryota</taxon>
        <taxon>Viridiplantae</taxon>
        <taxon>Streptophyta</taxon>
        <taxon>Embryophyta</taxon>
        <taxon>Tracheophyta</taxon>
        <taxon>Spermatophyta</taxon>
        <taxon>Magnoliopsida</taxon>
        <taxon>Liliopsida</taxon>
        <taxon>Poales</taxon>
        <taxon>Poaceae</taxon>
        <taxon>PACMAD clade</taxon>
        <taxon>Panicoideae</taxon>
        <taxon>Panicodae</taxon>
        <taxon>Paniceae</taxon>
        <taxon>Anthephorinae</taxon>
        <taxon>Digitaria</taxon>
    </lineage>
</organism>
<protein>
    <recommendedName>
        <fullName evidence="12">PGG domain-containing protein</fullName>
    </recommendedName>
</protein>
<keyword evidence="2" id="KW-1003">Cell membrane</keyword>
<dbReference type="InterPro" id="IPR036770">
    <property type="entry name" value="Ankyrin_rpt-contain_sf"/>
</dbReference>
<evidence type="ECO:0000256" key="10">
    <source>
        <dbReference type="SAM" id="MobiDB-lite"/>
    </source>
</evidence>
<dbReference type="AlphaFoldDB" id="A0A835C9C6"/>
<evidence type="ECO:0000313" key="13">
    <source>
        <dbReference type="EMBL" id="KAF8718702.1"/>
    </source>
</evidence>
<dbReference type="EMBL" id="JACEFO010001706">
    <property type="protein sequence ID" value="KAF8718702.1"/>
    <property type="molecule type" value="Genomic_DNA"/>
</dbReference>